<dbReference type="InterPro" id="IPR026509">
    <property type="entry name" value="TMEM183"/>
</dbReference>
<dbReference type="AlphaFoldDB" id="A0A9W9Z5E3"/>
<protein>
    <submittedName>
        <fullName evidence="1">Uncharacterized protein</fullName>
    </submittedName>
</protein>
<dbReference type="EMBL" id="MU826830">
    <property type="protein sequence ID" value="KAJ7373674.1"/>
    <property type="molecule type" value="Genomic_DNA"/>
</dbReference>
<sequence>MCISMWYKRALCNKQTKKVWVFYFKFTQKAAHVKRKPRYFSHKWFAQVNDLDDNPEENHSILQVNCVNFQPVSPVQGHVLTNASVGISRDMKHNSIKLTFHSPRSDGRYRKEDATSVILDPAYDVRVINWWNPLYPRCEDAW</sequence>
<dbReference type="PANTHER" id="PTHR20988:SF2">
    <property type="entry name" value="TRANSMEMBRANE PROTEIN 183A-RELATED"/>
    <property type="match status" value="1"/>
</dbReference>
<evidence type="ECO:0000313" key="2">
    <source>
        <dbReference type="Proteomes" id="UP001163046"/>
    </source>
</evidence>
<dbReference type="Proteomes" id="UP001163046">
    <property type="component" value="Unassembled WGS sequence"/>
</dbReference>
<dbReference type="OrthoDB" id="5955317at2759"/>
<comment type="caution">
    <text evidence="1">The sequence shown here is derived from an EMBL/GenBank/DDBJ whole genome shotgun (WGS) entry which is preliminary data.</text>
</comment>
<dbReference type="GO" id="GO:0019005">
    <property type="term" value="C:SCF ubiquitin ligase complex"/>
    <property type="evidence" value="ECO:0007669"/>
    <property type="project" value="TreeGrafter"/>
</dbReference>
<accession>A0A9W9Z5E3</accession>
<gene>
    <name evidence="1" type="ORF">OS493_011283</name>
</gene>
<keyword evidence="2" id="KW-1185">Reference proteome</keyword>
<reference evidence="1" key="1">
    <citation type="submission" date="2023-01" db="EMBL/GenBank/DDBJ databases">
        <title>Genome assembly of the deep-sea coral Lophelia pertusa.</title>
        <authorList>
            <person name="Herrera S."/>
            <person name="Cordes E."/>
        </authorList>
    </citation>
    <scope>NUCLEOTIDE SEQUENCE</scope>
    <source>
        <strain evidence="1">USNM1676648</strain>
        <tissue evidence="1">Polyp</tissue>
    </source>
</reference>
<name>A0A9W9Z5E3_9CNID</name>
<evidence type="ECO:0000313" key="1">
    <source>
        <dbReference type="EMBL" id="KAJ7373674.1"/>
    </source>
</evidence>
<organism evidence="1 2">
    <name type="scientific">Desmophyllum pertusum</name>
    <dbReference type="NCBI Taxonomy" id="174260"/>
    <lineage>
        <taxon>Eukaryota</taxon>
        <taxon>Metazoa</taxon>
        <taxon>Cnidaria</taxon>
        <taxon>Anthozoa</taxon>
        <taxon>Hexacorallia</taxon>
        <taxon>Scleractinia</taxon>
        <taxon>Caryophylliina</taxon>
        <taxon>Caryophylliidae</taxon>
        <taxon>Desmophyllum</taxon>
    </lineage>
</organism>
<dbReference type="GO" id="GO:0031647">
    <property type="term" value="P:regulation of protein stability"/>
    <property type="evidence" value="ECO:0007669"/>
    <property type="project" value="TreeGrafter"/>
</dbReference>
<dbReference type="PANTHER" id="PTHR20988">
    <property type="entry name" value="TRANSMEMBRANE PROTEIN 183A-RELATED"/>
    <property type="match status" value="1"/>
</dbReference>
<proteinExistence type="predicted"/>